<dbReference type="Proteomes" id="UP000580043">
    <property type="component" value="Unassembled WGS sequence"/>
</dbReference>
<feature type="transmembrane region" description="Helical" evidence="1">
    <location>
        <begin position="152"/>
        <end position="173"/>
    </location>
</feature>
<feature type="transmembrane region" description="Helical" evidence="1">
    <location>
        <begin position="120"/>
        <end position="140"/>
    </location>
</feature>
<name>A0A848G2J1_9RHOO</name>
<feature type="transmembrane region" description="Helical" evidence="1">
    <location>
        <begin position="268"/>
        <end position="289"/>
    </location>
</feature>
<accession>A0A848G2J1</accession>
<keyword evidence="3" id="KW-0482">Metalloprotease</keyword>
<keyword evidence="3" id="KW-0378">Hydrolase</keyword>
<dbReference type="GO" id="GO:0004175">
    <property type="term" value="F:endopeptidase activity"/>
    <property type="evidence" value="ECO:0007669"/>
    <property type="project" value="UniProtKB-ARBA"/>
</dbReference>
<organism evidence="3 4">
    <name type="scientific">Zoogloea dura</name>
    <dbReference type="NCBI Taxonomy" id="2728840"/>
    <lineage>
        <taxon>Bacteria</taxon>
        <taxon>Pseudomonadati</taxon>
        <taxon>Pseudomonadota</taxon>
        <taxon>Betaproteobacteria</taxon>
        <taxon>Rhodocyclales</taxon>
        <taxon>Zoogloeaceae</taxon>
        <taxon>Zoogloea</taxon>
    </lineage>
</organism>
<gene>
    <name evidence="3" type="ORF">HHL15_05700</name>
</gene>
<dbReference type="GO" id="GO:0008237">
    <property type="term" value="F:metallopeptidase activity"/>
    <property type="evidence" value="ECO:0007669"/>
    <property type="project" value="UniProtKB-KW"/>
</dbReference>
<feature type="transmembrane region" description="Helical" evidence="1">
    <location>
        <begin position="37"/>
        <end position="70"/>
    </location>
</feature>
<reference evidence="3 4" key="1">
    <citation type="submission" date="2020-04" db="EMBL/GenBank/DDBJ databases">
        <title>Zoogloea sp. G-4-1-14 isolated from soil.</title>
        <authorList>
            <person name="Dahal R.H."/>
        </authorList>
    </citation>
    <scope>NUCLEOTIDE SEQUENCE [LARGE SCALE GENOMIC DNA]</scope>
    <source>
        <strain evidence="3 4">G-4-1-14</strain>
    </source>
</reference>
<feature type="transmembrane region" description="Helical" evidence="1">
    <location>
        <begin position="218"/>
        <end position="237"/>
    </location>
</feature>
<feature type="transmembrane region" description="Helical" evidence="1">
    <location>
        <begin position="12"/>
        <end position="31"/>
    </location>
</feature>
<dbReference type="InterPro" id="IPR003675">
    <property type="entry name" value="Rce1/LyrA-like_dom"/>
</dbReference>
<sequence length="291" mass="30028">MALLPAAPFLPLPVAAFACLGLAIIAAALPIQGRARWGWSLFFLAACGLGVAGDTLAPPALASLAALGLACAASQHARLSAAAQWLAGTLTLLLALHLVPGFQPLLLADGLSLSPGATPFTLRAGFDKAAAGLLLLACFAPRCRRFDELGQSLRDILPLAILTVVLTLAAAWLNGRVVPDPKWPAVAPTFLAINLLFTCVAEEAFFRGLIQEGLHRRFASLGPALPVGLSTVLFAAAHLGGGVLHAVIAGLAGLGYALVHARSRRIEAAILTHFAVNAVHFLGFTYPGLAP</sequence>
<keyword evidence="1" id="KW-1133">Transmembrane helix</keyword>
<evidence type="ECO:0000259" key="2">
    <source>
        <dbReference type="Pfam" id="PF02517"/>
    </source>
</evidence>
<evidence type="ECO:0000313" key="4">
    <source>
        <dbReference type="Proteomes" id="UP000580043"/>
    </source>
</evidence>
<keyword evidence="1" id="KW-0472">Membrane</keyword>
<feature type="domain" description="CAAX prenyl protease 2/Lysostaphin resistance protein A-like" evidence="2">
    <location>
        <begin position="189"/>
        <end position="279"/>
    </location>
</feature>
<dbReference type="RefSeq" id="WP_169144864.1">
    <property type="nucleotide sequence ID" value="NZ_JABBGA010000003.1"/>
</dbReference>
<feature type="transmembrane region" description="Helical" evidence="1">
    <location>
        <begin position="185"/>
        <end position="206"/>
    </location>
</feature>
<evidence type="ECO:0000256" key="1">
    <source>
        <dbReference type="SAM" id="Phobius"/>
    </source>
</evidence>
<dbReference type="GO" id="GO:0006508">
    <property type="term" value="P:proteolysis"/>
    <property type="evidence" value="ECO:0007669"/>
    <property type="project" value="UniProtKB-KW"/>
</dbReference>
<evidence type="ECO:0000313" key="3">
    <source>
        <dbReference type="EMBL" id="NML25225.1"/>
    </source>
</evidence>
<dbReference type="AlphaFoldDB" id="A0A848G2J1"/>
<keyword evidence="1" id="KW-0812">Transmembrane</keyword>
<dbReference type="GO" id="GO:0080120">
    <property type="term" value="P:CAAX-box protein maturation"/>
    <property type="evidence" value="ECO:0007669"/>
    <property type="project" value="UniProtKB-ARBA"/>
</dbReference>
<proteinExistence type="predicted"/>
<protein>
    <submittedName>
        <fullName evidence="3">CPBP family intramembrane metalloprotease</fullName>
    </submittedName>
</protein>
<dbReference type="Pfam" id="PF02517">
    <property type="entry name" value="Rce1-like"/>
    <property type="match status" value="1"/>
</dbReference>
<keyword evidence="3" id="KW-0645">Protease</keyword>
<dbReference type="EMBL" id="JABBGA010000003">
    <property type="protein sequence ID" value="NML25225.1"/>
    <property type="molecule type" value="Genomic_DNA"/>
</dbReference>
<comment type="caution">
    <text evidence="3">The sequence shown here is derived from an EMBL/GenBank/DDBJ whole genome shotgun (WGS) entry which is preliminary data.</text>
</comment>
<keyword evidence="4" id="KW-1185">Reference proteome</keyword>
<feature type="transmembrane region" description="Helical" evidence="1">
    <location>
        <begin position="243"/>
        <end position="261"/>
    </location>
</feature>
<feature type="transmembrane region" description="Helical" evidence="1">
    <location>
        <begin position="82"/>
        <end position="100"/>
    </location>
</feature>